<dbReference type="RefSeq" id="WP_095489091.1">
    <property type="nucleotide sequence ID" value="NZ_CP088151.1"/>
</dbReference>
<reference evidence="2" key="1">
    <citation type="submission" date="2017-08" db="EMBL/GenBank/DDBJ databases">
        <title>Mesorhizobium wenxinae sp. nov., a novel rhizobial species isolated from root nodules of chickpea (Cicer arietinum L.).</title>
        <authorList>
            <person name="Zhang J."/>
        </authorList>
    </citation>
    <scope>NUCLEOTIDE SEQUENCE [LARGE SCALE GENOMIC DNA]</scope>
    <source>
        <strain evidence="2">USDA 3392</strain>
    </source>
</reference>
<organism evidence="1 2">
    <name type="scientific">Mesorhizobium mediterraneum</name>
    <dbReference type="NCBI Taxonomy" id="43617"/>
    <lineage>
        <taxon>Bacteria</taxon>
        <taxon>Pseudomonadati</taxon>
        <taxon>Pseudomonadota</taxon>
        <taxon>Alphaproteobacteria</taxon>
        <taxon>Hyphomicrobiales</taxon>
        <taxon>Phyllobacteriaceae</taxon>
        <taxon>Mesorhizobium</taxon>
    </lineage>
</organism>
<gene>
    <name evidence="1" type="ORF">CIT25_31910</name>
</gene>
<keyword evidence="2" id="KW-1185">Reference proteome</keyword>
<dbReference type="PANTHER" id="PTHR30289:SF1">
    <property type="entry name" value="PEBP (PHOSPHATIDYLETHANOLAMINE-BINDING PROTEIN) FAMILY PROTEIN"/>
    <property type="match status" value="1"/>
</dbReference>
<dbReference type="CDD" id="cd00865">
    <property type="entry name" value="PEBP_bact_arch"/>
    <property type="match status" value="1"/>
</dbReference>
<protein>
    <submittedName>
        <fullName evidence="1">Phosphatidylethanolamine-binding protein</fullName>
    </submittedName>
</protein>
<dbReference type="Proteomes" id="UP000216215">
    <property type="component" value="Unassembled WGS sequence"/>
</dbReference>
<evidence type="ECO:0000313" key="2">
    <source>
        <dbReference type="Proteomes" id="UP000216215"/>
    </source>
</evidence>
<dbReference type="AlphaFoldDB" id="A0AB36R0Z7"/>
<dbReference type="PANTHER" id="PTHR30289">
    <property type="entry name" value="UNCHARACTERIZED PROTEIN YBCL-RELATED"/>
    <property type="match status" value="1"/>
</dbReference>
<comment type="caution">
    <text evidence="1">The sequence shown here is derived from an EMBL/GenBank/DDBJ whole genome shotgun (WGS) entry which is preliminary data.</text>
</comment>
<proteinExistence type="predicted"/>
<dbReference type="InterPro" id="IPR008914">
    <property type="entry name" value="PEBP"/>
</dbReference>
<dbReference type="NCBIfam" id="TIGR00481">
    <property type="entry name" value="YbhB/YbcL family Raf kinase inhibitor-like protein"/>
    <property type="match status" value="1"/>
</dbReference>
<dbReference type="SUPFAM" id="SSF49777">
    <property type="entry name" value="PEBP-like"/>
    <property type="match status" value="1"/>
</dbReference>
<dbReference type="InterPro" id="IPR005247">
    <property type="entry name" value="YbhB_YbcL/LppC-like"/>
</dbReference>
<dbReference type="Gene3D" id="3.90.280.10">
    <property type="entry name" value="PEBP-like"/>
    <property type="match status" value="1"/>
</dbReference>
<sequence>MPLTLSSSAFAEGGKIPERYTRDGKNVSPPLKWSGVPDKAKSLVLVLQDPDAPNGTFGHWAVFNIPPDVGELPDAESGKPGPAALRQATNDFGNAYYDGPEPPIGHGIHHYHFRLAALDTPSLAIPGSAGVERIWQEAKKHVLEEAELVGTYERNG</sequence>
<dbReference type="Pfam" id="PF01161">
    <property type="entry name" value="PBP"/>
    <property type="match status" value="1"/>
</dbReference>
<evidence type="ECO:0000313" key="1">
    <source>
        <dbReference type="EMBL" id="PAP98348.1"/>
    </source>
</evidence>
<dbReference type="EMBL" id="NPKI01000046">
    <property type="protein sequence ID" value="PAP98348.1"/>
    <property type="molecule type" value="Genomic_DNA"/>
</dbReference>
<dbReference type="InterPro" id="IPR036610">
    <property type="entry name" value="PEBP-like_sf"/>
</dbReference>
<accession>A0AB36R0Z7</accession>
<name>A0AB36R0Z7_9HYPH</name>